<proteinExistence type="inferred from homology"/>
<gene>
    <name evidence="8" type="primary">adhC2</name>
    <name evidence="8" type="ORF">ERS852557_00867</name>
</gene>
<evidence type="ECO:0000313" key="9">
    <source>
        <dbReference type="Proteomes" id="UP000095541"/>
    </source>
</evidence>
<dbReference type="PANTHER" id="PTHR42683">
    <property type="entry name" value="ALDEHYDE REDUCTASE"/>
    <property type="match status" value="1"/>
</dbReference>
<dbReference type="SUPFAM" id="SSF50129">
    <property type="entry name" value="GroES-like"/>
    <property type="match status" value="1"/>
</dbReference>
<evidence type="ECO:0000259" key="6">
    <source>
        <dbReference type="Pfam" id="PF00107"/>
    </source>
</evidence>
<dbReference type="Proteomes" id="UP000095541">
    <property type="component" value="Unassembled WGS sequence"/>
</dbReference>
<dbReference type="InterPro" id="IPR013154">
    <property type="entry name" value="ADH-like_N"/>
</dbReference>
<dbReference type="InterPro" id="IPR013149">
    <property type="entry name" value="ADH-like_C"/>
</dbReference>
<dbReference type="EC" id="1.1.1.2" evidence="8"/>
<keyword evidence="3 5" id="KW-0862">Zinc</keyword>
<dbReference type="Gene3D" id="3.40.50.720">
    <property type="entry name" value="NAD(P)-binding Rossmann-like Domain"/>
    <property type="match status" value="1"/>
</dbReference>
<reference evidence="8 9" key="1">
    <citation type="submission" date="2015-09" db="EMBL/GenBank/DDBJ databases">
        <authorList>
            <consortium name="Pathogen Informatics"/>
        </authorList>
    </citation>
    <scope>NUCLEOTIDE SEQUENCE [LARGE SCALE GENOMIC DNA]</scope>
    <source>
        <strain evidence="8 9">2789STDY5834945</strain>
    </source>
</reference>
<dbReference type="Pfam" id="PF08240">
    <property type="entry name" value="ADH_N"/>
    <property type="match status" value="1"/>
</dbReference>
<evidence type="ECO:0000256" key="2">
    <source>
        <dbReference type="ARBA" id="ARBA00022723"/>
    </source>
</evidence>
<feature type="domain" description="Alcohol dehydrogenase-like C-terminal" evidence="6">
    <location>
        <begin position="197"/>
        <end position="316"/>
    </location>
</feature>
<dbReference type="InterPro" id="IPR011032">
    <property type="entry name" value="GroES-like_sf"/>
</dbReference>
<dbReference type="PROSITE" id="PS00059">
    <property type="entry name" value="ADH_ZINC"/>
    <property type="match status" value="1"/>
</dbReference>
<dbReference type="CDD" id="cd05283">
    <property type="entry name" value="CAD1"/>
    <property type="match status" value="1"/>
</dbReference>
<dbReference type="InterPro" id="IPR002328">
    <property type="entry name" value="ADH_Zn_CS"/>
</dbReference>
<dbReference type="InterPro" id="IPR047109">
    <property type="entry name" value="CAD-like"/>
</dbReference>
<name>A0A174P1P8_BACT4</name>
<keyword evidence="2 5" id="KW-0479">Metal-binding</keyword>
<dbReference type="GO" id="GO:0008106">
    <property type="term" value="F:alcohol dehydrogenase (NADP+) activity"/>
    <property type="evidence" value="ECO:0007669"/>
    <property type="project" value="UniProtKB-EC"/>
</dbReference>
<dbReference type="GO" id="GO:0008270">
    <property type="term" value="F:zinc ion binding"/>
    <property type="evidence" value="ECO:0007669"/>
    <property type="project" value="InterPro"/>
</dbReference>
<dbReference type="Gene3D" id="3.90.180.10">
    <property type="entry name" value="Medium-chain alcohol dehydrogenases, catalytic domain"/>
    <property type="match status" value="1"/>
</dbReference>
<evidence type="ECO:0000256" key="4">
    <source>
        <dbReference type="ARBA" id="ARBA00023002"/>
    </source>
</evidence>
<keyword evidence="4 8" id="KW-0560">Oxidoreductase</keyword>
<accession>A0A174P1P8</accession>
<feature type="domain" description="Alcohol dehydrogenase-like N-terminal" evidence="7">
    <location>
        <begin position="37"/>
        <end position="157"/>
    </location>
</feature>
<evidence type="ECO:0000313" key="8">
    <source>
        <dbReference type="EMBL" id="CUP52009.1"/>
    </source>
</evidence>
<evidence type="ECO:0000256" key="1">
    <source>
        <dbReference type="ARBA" id="ARBA00001947"/>
    </source>
</evidence>
<organism evidence="8 9">
    <name type="scientific">Bacteroides thetaiotaomicron</name>
    <dbReference type="NCBI Taxonomy" id="818"/>
    <lineage>
        <taxon>Bacteria</taxon>
        <taxon>Pseudomonadati</taxon>
        <taxon>Bacteroidota</taxon>
        <taxon>Bacteroidia</taxon>
        <taxon>Bacteroidales</taxon>
        <taxon>Bacteroidaceae</taxon>
        <taxon>Bacteroides</taxon>
    </lineage>
</organism>
<evidence type="ECO:0000256" key="3">
    <source>
        <dbReference type="ARBA" id="ARBA00022833"/>
    </source>
</evidence>
<evidence type="ECO:0000256" key="5">
    <source>
        <dbReference type="RuleBase" id="RU361277"/>
    </source>
</evidence>
<dbReference type="AlphaFoldDB" id="A0A174P1P8"/>
<dbReference type="InterPro" id="IPR036291">
    <property type="entry name" value="NAD(P)-bd_dom_sf"/>
</dbReference>
<protein>
    <submittedName>
        <fullName evidence="8">Mannitol dehydrogenase</fullName>
        <ecNumber evidence="8">1.1.1.2</ecNumber>
        <ecNumber evidence="8">1.1.1.255</ecNumber>
    </submittedName>
</protein>
<dbReference type="Pfam" id="PF00107">
    <property type="entry name" value="ADH_zinc_N"/>
    <property type="match status" value="1"/>
</dbReference>
<sequence length="361" mass="39687">MCTHVSAQENRIPSKGYALFSKDGNFQPYEFTRHAIGEHDILIRTLYCGICHSDIHQVHSDWKEETYPIVPGHEIVGEVVKVGSAVSKFKVGDIAGVGCMVNSCRHCEYCEDNQEQYCTDGRVLTYANKDIYHDSEMTQGGYSTNMVVDEAFAICVPKNAPLEKIGPLMCAGITTWSPIMQYGIKAGDKVGVAGFGGLGHMAVQYLVSLGAEVTVFDITEEKRADAMRLGAKRYVNVTHEKDLQGTNNTLKFILSTIPANYNPIMYINILKVGGTLAVVGMPAAKETPNISVTALRGRYLTTSIIGGIKETQEVVDYSVAHDIYPETVVIPADASVIDKAYQDVIDGKVKFRYVIDLRTIK</sequence>
<dbReference type="EC" id="1.1.1.255" evidence="8"/>
<comment type="cofactor">
    <cofactor evidence="1 5">
        <name>Zn(2+)</name>
        <dbReference type="ChEBI" id="CHEBI:29105"/>
    </cofactor>
</comment>
<dbReference type="FunFam" id="3.40.50.720:FF:000473">
    <property type="entry name" value="NADP-dependent alcohol dehydrogenase"/>
    <property type="match status" value="1"/>
</dbReference>
<comment type="similarity">
    <text evidence="5">Belongs to the zinc-containing alcohol dehydrogenase family.</text>
</comment>
<evidence type="ECO:0000259" key="7">
    <source>
        <dbReference type="Pfam" id="PF08240"/>
    </source>
</evidence>
<dbReference type="EMBL" id="CZBI01000001">
    <property type="protein sequence ID" value="CUP52009.1"/>
    <property type="molecule type" value="Genomic_DNA"/>
</dbReference>
<dbReference type="GO" id="GO:0046029">
    <property type="term" value="F:mannitol dehydrogenase activity"/>
    <property type="evidence" value="ECO:0007669"/>
    <property type="project" value="UniProtKB-EC"/>
</dbReference>
<dbReference type="SUPFAM" id="SSF51735">
    <property type="entry name" value="NAD(P)-binding Rossmann-fold domains"/>
    <property type="match status" value="1"/>
</dbReference>